<accession>A0AAV5BNW8</accession>
<dbReference type="PANTHER" id="PTHR33074:SF127">
    <property type="entry name" value="OS04G0388000 PROTEIN"/>
    <property type="match status" value="1"/>
</dbReference>
<proteinExistence type="predicted"/>
<evidence type="ECO:0000313" key="2">
    <source>
        <dbReference type="Proteomes" id="UP001054889"/>
    </source>
</evidence>
<comment type="caution">
    <text evidence="1">The sequence shown here is derived from an EMBL/GenBank/DDBJ whole genome shotgun (WGS) entry which is preliminary data.</text>
</comment>
<organism evidence="1 2">
    <name type="scientific">Eleusine coracana subsp. coracana</name>
    <dbReference type="NCBI Taxonomy" id="191504"/>
    <lineage>
        <taxon>Eukaryota</taxon>
        <taxon>Viridiplantae</taxon>
        <taxon>Streptophyta</taxon>
        <taxon>Embryophyta</taxon>
        <taxon>Tracheophyta</taxon>
        <taxon>Spermatophyta</taxon>
        <taxon>Magnoliopsida</taxon>
        <taxon>Liliopsida</taxon>
        <taxon>Poales</taxon>
        <taxon>Poaceae</taxon>
        <taxon>PACMAD clade</taxon>
        <taxon>Chloridoideae</taxon>
        <taxon>Cynodonteae</taxon>
        <taxon>Eleusininae</taxon>
        <taxon>Eleusine</taxon>
    </lineage>
</organism>
<evidence type="ECO:0000313" key="1">
    <source>
        <dbReference type="EMBL" id="GJM87288.1"/>
    </source>
</evidence>
<keyword evidence="2" id="KW-1185">Reference proteome</keyword>
<dbReference type="PANTHER" id="PTHR33074">
    <property type="entry name" value="EXPRESSED PROTEIN-RELATED"/>
    <property type="match status" value="1"/>
</dbReference>
<gene>
    <name evidence="1" type="primary">ga03228</name>
    <name evidence="1" type="ORF">PR202_ga03228</name>
</gene>
<dbReference type="EMBL" id="BQKI01000001">
    <property type="protein sequence ID" value="GJM87288.1"/>
    <property type="molecule type" value="Genomic_DNA"/>
</dbReference>
<dbReference type="Proteomes" id="UP001054889">
    <property type="component" value="Unassembled WGS sequence"/>
</dbReference>
<reference evidence="1" key="2">
    <citation type="submission" date="2021-12" db="EMBL/GenBank/DDBJ databases">
        <title>Resequencing data analysis of finger millet.</title>
        <authorList>
            <person name="Hatakeyama M."/>
            <person name="Aluri S."/>
            <person name="Balachadran M.T."/>
            <person name="Sivarajan S.R."/>
            <person name="Poveda L."/>
            <person name="Shimizu-Inatsugi R."/>
            <person name="Schlapbach R."/>
            <person name="Sreeman S.M."/>
            <person name="Shimizu K.K."/>
        </authorList>
    </citation>
    <scope>NUCLEOTIDE SEQUENCE</scope>
</reference>
<name>A0AAV5BNW8_ELECO</name>
<reference evidence="1" key="1">
    <citation type="journal article" date="2018" name="DNA Res.">
        <title>Multiple hybrid de novo genome assembly of finger millet, an orphan allotetraploid crop.</title>
        <authorList>
            <person name="Hatakeyama M."/>
            <person name="Aluri S."/>
            <person name="Balachadran M.T."/>
            <person name="Sivarajan S.R."/>
            <person name="Patrignani A."/>
            <person name="Gruter S."/>
            <person name="Poveda L."/>
            <person name="Shimizu-Inatsugi R."/>
            <person name="Baeten J."/>
            <person name="Francoijs K.J."/>
            <person name="Nataraja K.N."/>
            <person name="Reddy Y.A.N."/>
            <person name="Phadnis S."/>
            <person name="Ravikumar R.L."/>
            <person name="Schlapbach R."/>
            <person name="Sreeman S.M."/>
            <person name="Shimizu K.K."/>
        </authorList>
    </citation>
    <scope>NUCLEOTIDE SEQUENCE</scope>
</reference>
<protein>
    <submittedName>
        <fullName evidence="1">Uncharacterized protein</fullName>
    </submittedName>
</protein>
<dbReference type="AlphaFoldDB" id="A0AAV5BNW8"/>
<sequence length="176" mass="18706">MLEAAADSAASRWSGFPAWVLLDTTGHIDSCNDATIARSMTNQYGAIEVSFAVVNPPALSRCVIRCPDLTDDDYSILPTSSVTGADGAFLLIGVTFLHPKDGYPVIDVFLYRAGPGAPSLHLLPRPYPVGIHSNHVAVLSSSGDHCLVVVPDQRAEKSGAVNYKLHIFSTRPNCGA</sequence>